<dbReference type="PANTHER" id="PTHR12428:SF65">
    <property type="entry name" value="CYTOCHROME C OXIDASE ASSEMBLY PROTEIN COX18, MITOCHONDRIAL"/>
    <property type="match status" value="1"/>
</dbReference>
<evidence type="ECO:0000256" key="12">
    <source>
        <dbReference type="HAMAP-Rule" id="MF_01811"/>
    </source>
</evidence>
<reference evidence="16 17" key="1">
    <citation type="submission" date="2019-04" db="EMBL/GenBank/DDBJ databases">
        <title>Genome analysis of Streptococcus suis strain WUSS424.</title>
        <authorList>
            <person name="Chen H."/>
            <person name="Gao X."/>
            <person name="Wu Z."/>
        </authorList>
    </citation>
    <scope>NUCLEOTIDE SEQUENCE [LARGE SCALE GENOMIC DNA]</scope>
    <source>
        <strain evidence="16 17">WUSS424</strain>
    </source>
</reference>
<keyword evidence="7 12" id="KW-1133">Transmembrane helix</keyword>
<evidence type="ECO:0000256" key="5">
    <source>
        <dbReference type="ARBA" id="ARBA00022729"/>
    </source>
</evidence>
<evidence type="ECO:0000259" key="15">
    <source>
        <dbReference type="Pfam" id="PF02096"/>
    </source>
</evidence>
<protein>
    <recommendedName>
        <fullName evidence="12">Membrane protein insertase YidC</fullName>
    </recommendedName>
    <alternativeName>
        <fullName evidence="12">Foldase YidC</fullName>
    </alternativeName>
    <alternativeName>
        <fullName evidence="12">Membrane integrase YidC</fullName>
    </alternativeName>
    <alternativeName>
        <fullName evidence="12">Membrane protein YidC</fullName>
    </alternativeName>
</protein>
<dbReference type="InterPro" id="IPR047196">
    <property type="entry name" value="YidC_ALB_C"/>
</dbReference>
<feature type="region of interest" description="Disordered" evidence="13">
    <location>
        <begin position="261"/>
        <end position="300"/>
    </location>
</feature>
<sequence>MKQSKRLYLSGLSLATLLLLSGCVSTDSNGNPTGLVWNLLGQPMSNLITFFAENQGLGFGLAIIIVTILVRLVILPLGIYQSKKAAYQSEKMNYLKPILAPIQEQMRNASSQEEQLAAQQELMATQKEYGVSILGGMGCLPLLIQMPFFSAIYFAARHTPGISEASFLGIDLGSSSLVLTAVAAILYYFQSLLMMVGMDEEQKKQMRAMMYMNPLMIGYFSMVSPAGVTLYWVVGGIFGLLQQAITNFIIKPKIRQQVEEEMKNKPLKPVQGKVKDVTPSAAQTIENKKQNRNAGKQRSR</sequence>
<accession>A0A4T2GKE5</accession>
<feature type="domain" description="Membrane insertase YidC/Oxa/ALB C-terminal" evidence="15">
    <location>
        <begin position="59"/>
        <end position="247"/>
    </location>
</feature>
<evidence type="ECO:0000256" key="8">
    <source>
        <dbReference type="ARBA" id="ARBA00023136"/>
    </source>
</evidence>
<dbReference type="InterPro" id="IPR001708">
    <property type="entry name" value="YidC/ALB3/OXA1/COX18"/>
</dbReference>
<evidence type="ECO:0000256" key="10">
    <source>
        <dbReference type="ARBA" id="ARBA00023186"/>
    </source>
</evidence>
<dbReference type="CDD" id="cd20070">
    <property type="entry name" value="5TM_YidC_Alb3"/>
    <property type="match status" value="1"/>
</dbReference>
<dbReference type="PANTHER" id="PTHR12428">
    <property type="entry name" value="OXA1"/>
    <property type="match status" value="1"/>
</dbReference>
<dbReference type="PRINTS" id="PR00701">
    <property type="entry name" value="60KDINNERMP"/>
</dbReference>
<evidence type="ECO:0000313" key="16">
    <source>
        <dbReference type="EMBL" id="TIH98916.1"/>
    </source>
</evidence>
<dbReference type="GO" id="GO:0005886">
    <property type="term" value="C:plasma membrane"/>
    <property type="evidence" value="ECO:0007669"/>
    <property type="project" value="UniProtKB-SubCell"/>
</dbReference>
<dbReference type="GO" id="GO:0032977">
    <property type="term" value="F:membrane insertase activity"/>
    <property type="evidence" value="ECO:0007669"/>
    <property type="project" value="InterPro"/>
</dbReference>
<feature type="transmembrane region" description="Helical" evidence="12">
    <location>
        <begin position="57"/>
        <end position="80"/>
    </location>
</feature>
<dbReference type="PROSITE" id="PS51257">
    <property type="entry name" value="PROKAR_LIPOPROTEIN"/>
    <property type="match status" value="1"/>
</dbReference>
<dbReference type="GO" id="GO:0015031">
    <property type="term" value="P:protein transport"/>
    <property type="evidence" value="ECO:0007669"/>
    <property type="project" value="UniProtKB-KW"/>
</dbReference>
<keyword evidence="3 12" id="KW-1003">Cell membrane</keyword>
<comment type="subcellular location">
    <subcellularLocation>
        <location evidence="1 12">Cell membrane</location>
        <topology evidence="1 12">Multi-pass membrane protein</topology>
    </subcellularLocation>
</comment>
<dbReference type="HAMAP" id="MF_01811">
    <property type="entry name" value="YidC_type2"/>
    <property type="match status" value="1"/>
</dbReference>
<proteinExistence type="inferred from homology"/>
<evidence type="ECO:0000256" key="2">
    <source>
        <dbReference type="ARBA" id="ARBA00022448"/>
    </source>
</evidence>
<dbReference type="InterPro" id="IPR023060">
    <property type="entry name" value="YidC/YidC1/YidC2_Firmicutes"/>
</dbReference>
<keyword evidence="8 12" id="KW-0472">Membrane</keyword>
<keyword evidence="10 12" id="KW-0143">Chaperone</keyword>
<keyword evidence="6 12" id="KW-0653">Protein transport</keyword>
<keyword evidence="11 12" id="KW-0449">Lipoprotein</keyword>
<feature type="chain" id="PRO_5020813326" description="Membrane protein insertase YidC" evidence="14">
    <location>
        <begin position="27"/>
        <end position="300"/>
    </location>
</feature>
<evidence type="ECO:0000256" key="9">
    <source>
        <dbReference type="ARBA" id="ARBA00023139"/>
    </source>
</evidence>
<feature type="transmembrane region" description="Helical" evidence="12">
    <location>
        <begin position="176"/>
        <end position="196"/>
    </location>
</feature>
<comment type="similarity">
    <text evidence="12">Belongs to the OXA1/ALB3/YidC family. Type 2 subfamily.</text>
</comment>
<comment type="caution">
    <text evidence="16">The sequence shown here is derived from an EMBL/GenBank/DDBJ whole genome shotgun (WGS) entry which is preliminary data.</text>
</comment>
<evidence type="ECO:0000256" key="11">
    <source>
        <dbReference type="ARBA" id="ARBA00023288"/>
    </source>
</evidence>
<evidence type="ECO:0000256" key="3">
    <source>
        <dbReference type="ARBA" id="ARBA00022475"/>
    </source>
</evidence>
<evidence type="ECO:0000256" key="6">
    <source>
        <dbReference type="ARBA" id="ARBA00022927"/>
    </source>
</evidence>
<dbReference type="GO" id="GO:0051205">
    <property type="term" value="P:protein insertion into membrane"/>
    <property type="evidence" value="ECO:0007669"/>
    <property type="project" value="TreeGrafter"/>
</dbReference>
<evidence type="ECO:0000256" key="14">
    <source>
        <dbReference type="SAM" id="SignalP"/>
    </source>
</evidence>
<organism evidence="16 17">
    <name type="scientific">Streptococcus suis</name>
    <dbReference type="NCBI Taxonomy" id="1307"/>
    <lineage>
        <taxon>Bacteria</taxon>
        <taxon>Bacillati</taxon>
        <taxon>Bacillota</taxon>
        <taxon>Bacilli</taxon>
        <taxon>Lactobacillales</taxon>
        <taxon>Streptococcaceae</taxon>
        <taxon>Streptococcus</taxon>
    </lineage>
</organism>
<dbReference type="NCBIfam" id="TIGR03592">
    <property type="entry name" value="yidC_oxa1_cterm"/>
    <property type="match status" value="1"/>
</dbReference>
<evidence type="ECO:0000256" key="1">
    <source>
        <dbReference type="ARBA" id="ARBA00004651"/>
    </source>
</evidence>
<evidence type="ECO:0000256" key="4">
    <source>
        <dbReference type="ARBA" id="ARBA00022692"/>
    </source>
</evidence>
<keyword evidence="5 12" id="KW-0732">Signal</keyword>
<evidence type="ECO:0000256" key="13">
    <source>
        <dbReference type="SAM" id="MobiDB-lite"/>
    </source>
</evidence>
<keyword evidence="4 12" id="KW-0812">Transmembrane</keyword>
<name>A0A4T2GKE5_STRSU</name>
<evidence type="ECO:0000256" key="7">
    <source>
        <dbReference type="ARBA" id="ARBA00022989"/>
    </source>
</evidence>
<dbReference type="OrthoDB" id="9780552at2"/>
<keyword evidence="9" id="KW-0564">Palmitate</keyword>
<feature type="signal peptide" evidence="14">
    <location>
        <begin position="1"/>
        <end position="26"/>
    </location>
</feature>
<dbReference type="Proteomes" id="UP000305165">
    <property type="component" value="Unassembled WGS sequence"/>
</dbReference>
<comment type="function">
    <text evidence="12">Required for the insertion and/or proper folding and/or complex formation of integral membrane proteins into the membrane. Involved in integration of membrane proteins that insert both dependently and independently of the Sec translocase complex, as well as at least some lipoproteins.</text>
</comment>
<dbReference type="AlphaFoldDB" id="A0A4T2GKE5"/>
<dbReference type="InterPro" id="IPR028055">
    <property type="entry name" value="YidC/Oxa/ALB_C"/>
</dbReference>
<keyword evidence="2 12" id="KW-0813">Transport</keyword>
<comment type="caution">
    <text evidence="12">Lacks conserved residue(s) required for the propagation of feature annotation.</text>
</comment>
<dbReference type="EMBL" id="SSXO01000005">
    <property type="protein sequence ID" value="TIH98916.1"/>
    <property type="molecule type" value="Genomic_DNA"/>
</dbReference>
<gene>
    <name evidence="12 16" type="primary">yidC</name>
    <name evidence="16" type="ORF">FAJ39_08520</name>
</gene>
<evidence type="ECO:0000313" key="17">
    <source>
        <dbReference type="Proteomes" id="UP000305165"/>
    </source>
</evidence>
<dbReference type="NCBIfam" id="NF002687">
    <property type="entry name" value="PRK02463.1"/>
    <property type="match status" value="1"/>
</dbReference>
<feature type="transmembrane region" description="Helical" evidence="12">
    <location>
        <begin position="129"/>
        <end position="156"/>
    </location>
</feature>
<dbReference type="Pfam" id="PF02096">
    <property type="entry name" value="60KD_IMP"/>
    <property type="match status" value="1"/>
</dbReference>